<dbReference type="FunFam" id="3.40.720.10:FF:000065">
    <property type="entry name" value="Arylsulfatase A"/>
    <property type="match status" value="1"/>
</dbReference>
<dbReference type="Gene3D" id="3.30.1120.10">
    <property type="match status" value="1"/>
</dbReference>
<dbReference type="Gene3D" id="3.40.720.10">
    <property type="entry name" value="Alkaline Phosphatase, subunit A"/>
    <property type="match status" value="1"/>
</dbReference>
<sequence>MKLMSRSIILLTITLLALEGSLAFAAEKKSRPLNFVFILVDDLGYMDVGCNNPDTFYETPHINQLAKTGMRFTNGYAANPVCSPTRYSIMTGKYPTRVDATNFFSGKRAGKFLPAPLNDKMPLDEITIAEALKEHGYSTFFAGKWHLGPTEEFWPENQGFDINRAGWTRGGPYGGKKYFSPYGNPRLTDGPDGEHLPDRLATETAKFIDAHREQPFFAYLAFYSVHTPLMGPKPLVAKYQAKAKRLGLTGQEEFADEEQVFPVKEKRRVRILQNHAVYAAMVESMDRAVGKVLKQLDASGVADNTVVMLTADNGGLSTSEGSPTSNLPLRGGKGWLYEGGIREVFLVRWPGGTKPGSTCDEPVITTDFYPTILDLAGLPAKPEQHRDGVSLKPLLTGQSQLKRDALYWHYPHYSNQGGIPGGAIRKGDWKLIERFEDGRAQLYNLKQDLGERTDLASKETQRVSDMRQQLHRWYQETDAKFLRAKPNGPEPWQPEN</sequence>
<evidence type="ECO:0000313" key="8">
    <source>
        <dbReference type="EMBL" id="QDV48285.1"/>
    </source>
</evidence>
<evidence type="ECO:0000256" key="3">
    <source>
        <dbReference type="ARBA" id="ARBA00022723"/>
    </source>
</evidence>
<proteinExistence type="inferred from homology"/>
<evidence type="ECO:0000256" key="2">
    <source>
        <dbReference type="ARBA" id="ARBA00008779"/>
    </source>
</evidence>
<dbReference type="PANTHER" id="PTHR42693:SF42">
    <property type="entry name" value="ARYLSULFATASE G"/>
    <property type="match status" value="1"/>
</dbReference>
<dbReference type="AlphaFoldDB" id="A0A518I5G0"/>
<dbReference type="PROSITE" id="PS00523">
    <property type="entry name" value="SULFATASE_1"/>
    <property type="match status" value="1"/>
</dbReference>
<dbReference type="InterPro" id="IPR000917">
    <property type="entry name" value="Sulfatase_N"/>
</dbReference>
<protein>
    <submittedName>
        <fullName evidence="8">Arylsulfatase</fullName>
        <ecNumber evidence="8">3.1.6.1</ecNumber>
    </submittedName>
</protein>
<dbReference type="InterPro" id="IPR024607">
    <property type="entry name" value="Sulfatase_CS"/>
</dbReference>
<keyword evidence="3" id="KW-0479">Metal-binding</keyword>
<keyword evidence="5 8" id="KW-0378">Hydrolase</keyword>
<keyword evidence="6" id="KW-0106">Calcium</keyword>
<dbReference type="EMBL" id="CP037452">
    <property type="protein sequence ID" value="QDV48285.1"/>
    <property type="molecule type" value="Genomic_DNA"/>
</dbReference>
<evidence type="ECO:0000256" key="4">
    <source>
        <dbReference type="ARBA" id="ARBA00022729"/>
    </source>
</evidence>
<dbReference type="PROSITE" id="PS00149">
    <property type="entry name" value="SULFATASE_2"/>
    <property type="match status" value="1"/>
</dbReference>
<dbReference type="KEGG" id="gfm:Enr17x_02960"/>
<comment type="similarity">
    <text evidence="2">Belongs to the sulfatase family.</text>
</comment>
<dbReference type="GO" id="GO:0004065">
    <property type="term" value="F:arylsulfatase activity"/>
    <property type="evidence" value="ECO:0007669"/>
    <property type="project" value="UniProtKB-EC"/>
</dbReference>
<evidence type="ECO:0000259" key="7">
    <source>
        <dbReference type="Pfam" id="PF00884"/>
    </source>
</evidence>
<feature type="domain" description="Sulfatase N-terminal" evidence="7">
    <location>
        <begin position="34"/>
        <end position="377"/>
    </location>
</feature>
<organism evidence="8 9">
    <name type="scientific">Gimesia fumaroli</name>
    <dbReference type="NCBI Taxonomy" id="2527976"/>
    <lineage>
        <taxon>Bacteria</taxon>
        <taxon>Pseudomonadati</taxon>
        <taxon>Planctomycetota</taxon>
        <taxon>Planctomycetia</taxon>
        <taxon>Planctomycetales</taxon>
        <taxon>Planctomycetaceae</taxon>
        <taxon>Gimesia</taxon>
    </lineage>
</organism>
<dbReference type="Proteomes" id="UP000318313">
    <property type="component" value="Chromosome"/>
</dbReference>
<evidence type="ECO:0000256" key="1">
    <source>
        <dbReference type="ARBA" id="ARBA00001913"/>
    </source>
</evidence>
<evidence type="ECO:0000313" key="9">
    <source>
        <dbReference type="Proteomes" id="UP000318313"/>
    </source>
</evidence>
<dbReference type="Pfam" id="PF00884">
    <property type="entry name" value="Sulfatase"/>
    <property type="match status" value="1"/>
</dbReference>
<keyword evidence="9" id="KW-1185">Reference proteome</keyword>
<dbReference type="OrthoDB" id="9783154at2"/>
<accession>A0A518I5G0</accession>
<comment type="cofactor">
    <cofactor evidence="1">
        <name>Ca(2+)</name>
        <dbReference type="ChEBI" id="CHEBI:29108"/>
    </cofactor>
</comment>
<evidence type="ECO:0000256" key="6">
    <source>
        <dbReference type="ARBA" id="ARBA00022837"/>
    </source>
</evidence>
<name>A0A518I5G0_9PLAN</name>
<dbReference type="PANTHER" id="PTHR42693">
    <property type="entry name" value="ARYLSULFATASE FAMILY MEMBER"/>
    <property type="match status" value="1"/>
</dbReference>
<evidence type="ECO:0000256" key="5">
    <source>
        <dbReference type="ARBA" id="ARBA00022801"/>
    </source>
</evidence>
<keyword evidence="4" id="KW-0732">Signal</keyword>
<dbReference type="SUPFAM" id="SSF53649">
    <property type="entry name" value="Alkaline phosphatase-like"/>
    <property type="match status" value="1"/>
</dbReference>
<reference evidence="8 9" key="1">
    <citation type="submission" date="2019-03" db="EMBL/GenBank/DDBJ databases">
        <title>Deep-cultivation of Planctomycetes and their phenomic and genomic characterization uncovers novel biology.</title>
        <authorList>
            <person name="Wiegand S."/>
            <person name="Jogler M."/>
            <person name="Boedeker C."/>
            <person name="Pinto D."/>
            <person name="Vollmers J."/>
            <person name="Rivas-Marin E."/>
            <person name="Kohn T."/>
            <person name="Peeters S.H."/>
            <person name="Heuer A."/>
            <person name="Rast P."/>
            <person name="Oberbeckmann S."/>
            <person name="Bunk B."/>
            <person name="Jeske O."/>
            <person name="Meyerdierks A."/>
            <person name="Storesund J.E."/>
            <person name="Kallscheuer N."/>
            <person name="Luecker S."/>
            <person name="Lage O.M."/>
            <person name="Pohl T."/>
            <person name="Merkel B.J."/>
            <person name="Hornburger P."/>
            <person name="Mueller R.-W."/>
            <person name="Bruemmer F."/>
            <person name="Labrenz M."/>
            <person name="Spormann A.M."/>
            <person name="Op den Camp H."/>
            <person name="Overmann J."/>
            <person name="Amann R."/>
            <person name="Jetten M.S.M."/>
            <person name="Mascher T."/>
            <person name="Medema M.H."/>
            <person name="Devos D.P."/>
            <person name="Kaster A.-K."/>
            <person name="Ovreas L."/>
            <person name="Rohde M."/>
            <person name="Galperin M.Y."/>
            <person name="Jogler C."/>
        </authorList>
    </citation>
    <scope>NUCLEOTIDE SEQUENCE [LARGE SCALE GENOMIC DNA]</scope>
    <source>
        <strain evidence="8 9">Enr17</strain>
    </source>
</reference>
<dbReference type="EC" id="3.1.6.1" evidence="8"/>
<dbReference type="InterPro" id="IPR050738">
    <property type="entry name" value="Sulfatase"/>
</dbReference>
<dbReference type="GO" id="GO:0046872">
    <property type="term" value="F:metal ion binding"/>
    <property type="evidence" value="ECO:0007669"/>
    <property type="project" value="UniProtKB-KW"/>
</dbReference>
<gene>
    <name evidence="8" type="primary">atsA_2</name>
    <name evidence="8" type="ORF">Enr17x_02960</name>
</gene>
<dbReference type="InterPro" id="IPR017850">
    <property type="entry name" value="Alkaline_phosphatase_core_sf"/>
</dbReference>
<dbReference type="CDD" id="cd16144">
    <property type="entry name" value="ARS_like"/>
    <property type="match status" value="1"/>
</dbReference>